<dbReference type="PANTHER" id="PTHR43727:SF2">
    <property type="entry name" value="GROUP IV DECARBOXYLASE"/>
    <property type="match status" value="1"/>
</dbReference>
<evidence type="ECO:0000256" key="1">
    <source>
        <dbReference type="ARBA" id="ARBA00001933"/>
    </source>
</evidence>
<keyword evidence="5" id="KW-0028">Amino-acid biosynthesis</keyword>
<evidence type="ECO:0000256" key="7">
    <source>
        <dbReference type="PIRSR" id="PIRSR600183-50"/>
    </source>
</evidence>
<keyword evidence="5 8" id="KW-0457">Lysine biosynthesis</keyword>
<evidence type="ECO:0000256" key="6">
    <source>
        <dbReference type="NCBIfam" id="TIGR01048"/>
    </source>
</evidence>
<gene>
    <name evidence="5 10" type="primary">lysA</name>
    <name evidence="10" type="ORF">DXD09_08365</name>
</gene>
<dbReference type="SUPFAM" id="SSF50621">
    <property type="entry name" value="Alanine racemase C-terminal domain-like"/>
    <property type="match status" value="1"/>
</dbReference>
<evidence type="ECO:0000313" key="11">
    <source>
        <dbReference type="Proteomes" id="UP000260790"/>
    </source>
</evidence>
<keyword evidence="4 5" id="KW-0456">Lyase</keyword>
<feature type="domain" description="Orn/DAP/Arg decarboxylase 2 N-terminal" evidence="9">
    <location>
        <begin position="39"/>
        <end position="296"/>
    </location>
</feature>
<dbReference type="InterPro" id="IPR002986">
    <property type="entry name" value="DAP_deCOOHase_LysA"/>
</dbReference>
<comment type="similarity">
    <text evidence="5">Belongs to the Orn/Lys/Arg decarboxylase class-II family. LysA subfamily.</text>
</comment>
<dbReference type="CDD" id="cd06828">
    <property type="entry name" value="PLPDE_III_DapDC"/>
    <property type="match status" value="1"/>
</dbReference>
<dbReference type="GO" id="GO:0030170">
    <property type="term" value="F:pyridoxal phosphate binding"/>
    <property type="evidence" value="ECO:0007669"/>
    <property type="project" value="UniProtKB-UniRule"/>
</dbReference>
<dbReference type="PRINTS" id="PR01181">
    <property type="entry name" value="DAPDCRBXLASE"/>
</dbReference>
<feature type="binding site" evidence="5">
    <location>
        <position position="293"/>
    </location>
    <ligand>
        <name>substrate</name>
    </ligand>
</feature>
<feature type="binding site" evidence="5">
    <location>
        <position position="248"/>
    </location>
    <ligand>
        <name>pyridoxal 5'-phosphate</name>
        <dbReference type="ChEBI" id="CHEBI:597326"/>
    </ligand>
</feature>
<feature type="binding site" evidence="5">
    <location>
        <position position="362"/>
    </location>
    <ligand>
        <name>substrate</name>
    </ligand>
</feature>
<comment type="subunit">
    <text evidence="5">Homodimer.</text>
</comment>
<sequence length="435" mass="48101">MQLADSVEVNEQGHLLIGGVDAVKLAEEYGTPLIAYDVKKIKKQIRGFKQAFEDAGVKYMVSYASKAFSALAMYQLINKYGLGCDIVSGGELYTALKGGMPPERIEFHGNNKLQDELEMAVDEKIGTIVVDNFREIKLLDHVLRRKHASIGVVLRVTPGIEAETHQYIMTGQSNSKFGFDIRSGQAEEALQQLMKNPRMNLMGIHCHIGSQIFAVNGFLMAAEKLVEVLADWKKRFGYEADVLNLGGGFGIRYNDFDQPLPAEEFVSAIVERVKELVAKYELKMPEIIIEPGRAMVGEAATTLYTIGSRKDVDGVCHFLAVDGGMGDNIRPALYDAHYEAYLADRPNALREQMVTVVGKYCESGDVLVHDCALPNTKPGDILAMPSTGAYGYTMASNYNRNPRPAVVFCEDGKSRLVVRRETYADMMACELGLED</sequence>
<feature type="binding site" evidence="5">
    <location>
        <position position="390"/>
    </location>
    <ligand>
        <name>substrate</name>
    </ligand>
</feature>
<dbReference type="EC" id="4.1.1.20" evidence="5 6"/>
<comment type="function">
    <text evidence="5">Specifically catalyzes the decarboxylation of meso-diaminopimelate (meso-DAP) to L-lysine.</text>
</comment>
<dbReference type="Pfam" id="PF02784">
    <property type="entry name" value="Orn_Arg_deC_N"/>
    <property type="match status" value="1"/>
</dbReference>
<dbReference type="PRINTS" id="PR01179">
    <property type="entry name" value="ODADCRBXLASE"/>
</dbReference>
<feature type="active site" description="Proton donor" evidence="7">
    <location>
        <position position="361"/>
    </location>
</feature>
<dbReference type="Proteomes" id="UP000260790">
    <property type="component" value="Unassembled WGS sequence"/>
</dbReference>
<dbReference type="RefSeq" id="WP_117643798.1">
    <property type="nucleotide sequence ID" value="NZ_JAQCXN010000001.1"/>
</dbReference>
<comment type="pathway">
    <text evidence="5 8">Amino-acid biosynthesis; L-lysine biosynthesis via DAP pathway; L-lysine from DL-2,6-diaminopimelate: step 1/1.</text>
</comment>
<dbReference type="InterPro" id="IPR009006">
    <property type="entry name" value="Ala_racemase/Decarboxylase_C"/>
</dbReference>
<comment type="catalytic activity">
    <reaction evidence="5 8">
        <text>meso-2,6-diaminopimelate + H(+) = L-lysine + CO2</text>
        <dbReference type="Rhea" id="RHEA:15101"/>
        <dbReference type="ChEBI" id="CHEBI:15378"/>
        <dbReference type="ChEBI" id="CHEBI:16526"/>
        <dbReference type="ChEBI" id="CHEBI:32551"/>
        <dbReference type="ChEBI" id="CHEBI:57791"/>
        <dbReference type="EC" id="4.1.1.20"/>
    </reaction>
</comment>
<dbReference type="UniPathway" id="UPA00034">
    <property type="reaction ID" value="UER00027"/>
</dbReference>
<dbReference type="AlphaFoldDB" id="A0A3E4M7V3"/>
<accession>A0A3E4M7V3</accession>
<dbReference type="SUPFAM" id="SSF51419">
    <property type="entry name" value="PLP-binding barrel"/>
    <property type="match status" value="1"/>
</dbReference>
<feature type="binding site" evidence="5">
    <location>
        <position position="330"/>
    </location>
    <ligand>
        <name>substrate</name>
    </ligand>
</feature>
<dbReference type="InterPro" id="IPR022644">
    <property type="entry name" value="De-COase2_N"/>
</dbReference>
<dbReference type="GO" id="GO:0008836">
    <property type="term" value="F:diaminopimelate decarboxylase activity"/>
    <property type="evidence" value="ECO:0007669"/>
    <property type="project" value="UniProtKB-UniRule"/>
</dbReference>
<dbReference type="Gene3D" id="2.40.37.10">
    <property type="entry name" value="Lyase, Ornithine Decarboxylase, Chain A, domain 1"/>
    <property type="match status" value="1"/>
</dbReference>
<comment type="caution">
    <text evidence="10">The sequence shown here is derived from an EMBL/GenBank/DDBJ whole genome shotgun (WGS) entry which is preliminary data.</text>
</comment>
<reference evidence="10 11" key="1">
    <citation type="submission" date="2018-08" db="EMBL/GenBank/DDBJ databases">
        <title>A genome reference for cultivated species of the human gut microbiota.</title>
        <authorList>
            <person name="Zou Y."/>
            <person name="Xue W."/>
            <person name="Luo G."/>
        </authorList>
    </citation>
    <scope>NUCLEOTIDE SEQUENCE [LARGE SCALE GENOMIC DNA]</scope>
    <source>
        <strain evidence="10 11">TF10-9AT</strain>
    </source>
</reference>
<feature type="binding site" evidence="5">
    <location>
        <position position="390"/>
    </location>
    <ligand>
        <name>pyridoxal 5'-phosphate</name>
        <dbReference type="ChEBI" id="CHEBI:597326"/>
    </ligand>
</feature>
<feature type="modified residue" description="N6-(pyridoxal phosphate)lysine" evidence="5 7">
    <location>
        <position position="66"/>
    </location>
</feature>
<dbReference type="Gene3D" id="3.20.20.10">
    <property type="entry name" value="Alanine racemase"/>
    <property type="match status" value="1"/>
</dbReference>
<evidence type="ECO:0000313" key="10">
    <source>
        <dbReference type="EMBL" id="RGK45422.1"/>
    </source>
</evidence>
<dbReference type="GO" id="GO:0009089">
    <property type="term" value="P:lysine biosynthetic process via diaminopimelate"/>
    <property type="evidence" value="ECO:0007669"/>
    <property type="project" value="UniProtKB-UniRule"/>
</dbReference>
<keyword evidence="2 5" id="KW-0210">Decarboxylase</keyword>
<evidence type="ECO:0000256" key="2">
    <source>
        <dbReference type="ARBA" id="ARBA00022793"/>
    </source>
</evidence>
<evidence type="ECO:0000256" key="8">
    <source>
        <dbReference type="RuleBase" id="RU003738"/>
    </source>
</evidence>
<comment type="cofactor">
    <cofactor evidence="1 5 7 8">
        <name>pyridoxal 5'-phosphate</name>
        <dbReference type="ChEBI" id="CHEBI:597326"/>
    </cofactor>
</comment>
<proteinExistence type="inferred from homology"/>
<dbReference type="InterPro" id="IPR000183">
    <property type="entry name" value="Orn/DAP/Arg_de-COase"/>
</dbReference>
<evidence type="ECO:0000256" key="4">
    <source>
        <dbReference type="ARBA" id="ARBA00023239"/>
    </source>
</evidence>
<dbReference type="NCBIfam" id="TIGR01048">
    <property type="entry name" value="lysA"/>
    <property type="match status" value="1"/>
</dbReference>
<keyword evidence="3 5" id="KW-0663">Pyridoxal phosphate</keyword>
<evidence type="ECO:0000256" key="5">
    <source>
        <dbReference type="HAMAP-Rule" id="MF_02120"/>
    </source>
</evidence>
<dbReference type="HAMAP" id="MF_02120">
    <property type="entry name" value="LysA"/>
    <property type="match status" value="1"/>
</dbReference>
<evidence type="ECO:0000256" key="3">
    <source>
        <dbReference type="ARBA" id="ARBA00022898"/>
    </source>
</evidence>
<dbReference type="FunFam" id="3.20.20.10:FF:000003">
    <property type="entry name" value="Diaminopimelate decarboxylase"/>
    <property type="match status" value="1"/>
</dbReference>
<name>A0A3E4M7V3_9LACO</name>
<dbReference type="InterPro" id="IPR029066">
    <property type="entry name" value="PLP-binding_barrel"/>
</dbReference>
<dbReference type="EMBL" id="QSQR01000009">
    <property type="protein sequence ID" value="RGK45422.1"/>
    <property type="molecule type" value="Genomic_DNA"/>
</dbReference>
<protein>
    <recommendedName>
        <fullName evidence="5 6">Diaminopimelate decarboxylase</fullName>
        <shortName evidence="5">DAP decarboxylase</shortName>
        <shortName evidence="5">DAPDC</shortName>
        <ecNumber evidence="5 6">4.1.1.20</ecNumber>
    </recommendedName>
</protein>
<feature type="binding site" evidence="5">
    <location>
        <position position="334"/>
    </location>
    <ligand>
        <name>substrate</name>
    </ligand>
</feature>
<feature type="binding site" evidence="5">
    <location>
        <begin position="290"/>
        <end position="293"/>
    </location>
    <ligand>
        <name>pyridoxal 5'-phosphate</name>
        <dbReference type="ChEBI" id="CHEBI:597326"/>
    </ligand>
</feature>
<organism evidence="10 11">
    <name type="scientific">Ligilactobacillus ruminis</name>
    <dbReference type="NCBI Taxonomy" id="1623"/>
    <lineage>
        <taxon>Bacteria</taxon>
        <taxon>Bacillati</taxon>
        <taxon>Bacillota</taxon>
        <taxon>Bacilli</taxon>
        <taxon>Lactobacillales</taxon>
        <taxon>Lactobacillaceae</taxon>
        <taxon>Ligilactobacillus</taxon>
    </lineage>
</organism>
<evidence type="ECO:0000259" key="9">
    <source>
        <dbReference type="Pfam" id="PF02784"/>
    </source>
</evidence>
<dbReference type="PANTHER" id="PTHR43727">
    <property type="entry name" value="DIAMINOPIMELATE DECARBOXYLASE"/>
    <property type="match status" value="1"/>
</dbReference>